<evidence type="ECO:0000313" key="2">
    <source>
        <dbReference type="EMBL" id="GMG17360.1"/>
    </source>
</evidence>
<dbReference type="AlphaFoldDB" id="A0A9W7DBV2"/>
<dbReference type="OrthoDB" id="91319at2759"/>
<dbReference type="PANTHER" id="PTHR37069">
    <property type="entry name" value="DDE_TNP_1_7 DOMAIN-CONTAINING PROTEIN"/>
    <property type="match status" value="1"/>
</dbReference>
<dbReference type="EMBL" id="BSXT01019004">
    <property type="protein sequence ID" value="GMG17360.1"/>
    <property type="molecule type" value="Genomic_DNA"/>
</dbReference>
<feature type="compositionally biased region" description="Acidic residues" evidence="1">
    <location>
        <begin position="68"/>
        <end position="85"/>
    </location>
</feature>
<protein>
    <submittedName>
        <fullName evidence="2">Unnamed protein product</fullName>
    </submittedName>
</protein>
<feature type="compositionally biased region" description="Acidic residues" evidence="1">
    <location>
        <begin position="195"/>
        <end position="211"/>
    </location>
</feature>
<keyword evidence="3" id="KW-1185">Reference proteome</keyword>
<dbReference type="PANTHER" id="PTHR37069:SF2">
    <property type="entry name" value="PIGGYBAC TRANSPOSABLE ELEMENT-DERIVED PROTEIN DOMAIN-CONTAINING PROTEIN"/>
    <property type="match status" value="1"/>
</dbReference>
<sequence length="368" mass="39366">MDVREVNRKSLWRELKKAGWSARPPRGLEVDYQYVPPGGNATGADGTDYFLGTAGVIQHYLDSRQTEAEDADDGAEDASVDEEEAQGERSDHAGDGKEGPGEENYEQSDSEPDAAANDDGGGDDNSHEGDAASASDEETKAEAPSSHARAPRRRSSRVRPVSALPELVIEEEDEVADTPIEDAVADPNTLASGDNPEDFDALDSGDEPERDDFDKDQQFDSAFAFAGGDSDSDSGSVSDDDVGAPRYQEELFNEAFLRDIGGLSAIDSGAMNSDALRQMGRTGWNPAVTVDVDEVLDGPYVQPPPDGEYARSTGSSAQRALRRRHGQVLYLRVAGNPAAVDERLSGGNVHGEPVRCACCQSMLCSTLY</sequence>
<dbReference type="Proteomes" id="UP001165121">
    <property type="component" value="Unassembled WGS sequence"/>
</dbReference>
<name>A0A9W7DBV2_9STRA</name>
<feature type="compositionally biased region" description="Acidic residues" evidence="1">
    <location>
        <begin position="101"/>
        <end position="112"/>
    </location>
</feature>
<feature type="compositionally biased region" description="Acidic residues" evidence="1">
    <location>
        <begin position="168"/>
        <end position="184"/>
    </location>
</feature>
<accession>A0A9W7DBV2</accession>
<reference evidence="2" key="1">
    <citation type="submission" date="2023-04" db="EMBL/GenBank/DDBJ databases">
        <title>Phytophthora fragariaefolia NBRC 109709.</title>
        <authorList>
            <person name="Ichikawa N."/>
            <person name="Sato H."/>
            <person name="Tonouchi N."/>
        </authorList>
    </citation>
    <scope>NUCLEOTIDE SEQUENCE</scope>
    <source>
        <strain evidence="2">NBRC 109709</strain>
    </source>
</reference>
<proteinExistence type="predicted"/>
<feature type="compositionally biased region" description="Low complexity" evidence="1">
    <location>
        <begin position="219"/>
        <end position="237"/>
    </location>
</feature>
<organism evidence="2 3">
    <name type="scientific">Phytophthora fragariaefolia</name>
    <dbReference type="NCBI Taxonomy" id="1490495"/>
    <lineage>
        <taxon>Eukaryota</taxon>
        <taxon>Sar</taxon>
        <taxon>Stramenopiles</taxon>
        <taxon>Oomycota</taxon>
        <taxon>Peronosporomycetes</taxon>
        <taxon>Peronosporales</taxon>
        <taxon>Peronosporaceae</taxon>
        <taxon>Phytophthora</taxon>
    </lineage>
</organism>
<evidence type="ECO:0000313" key="3">
    <source>
        <dbReference type="Proteomes" id="UP001165121"/>
    </source>
</evidence>
<comment type="caution">
    <text evidence="2">The sequence shown here is derived from an EMBL/GenBank/DDBJ whole genome shotgun (WGS) entry which is preliminary data.</text>
</comment>
<gene>
    <name evidence="2" type="ORF">Pfra01_003012500</name>
</gene>
<evidence type="ECO:0000256" key="1">
    <source>
        <dbReference type="SAM" id="MobiDB-lite"/>
    </source>
</evidence>
<feature type="region of interest" description="Disordered" evidence="1">
    <location>
        <begin position="61"/>
        <end position="243"/>
    </location>
</feature>
<feature type="compositionally biased region" description="Basic and acidic residues" evidence="1">
    <location>
        <begin position="86"/>
        <end position="100"/>
    </location>
</feature>